<dbReference type="SUPFAM" id="SSF47203">
    <property type="entry name" value="Acyl-CoA dehydrogenase C-terminal domain-like"/>
    <property type="match status" value="1"/>
</dbReference>
<dbReference type="Gene3D" id="1.20.140.10">
    <property type="entry name" value="Butyryl-CoA Dehydrogenase, subunit A, domain 3"/>
    <property type="match status" value="1"/>
</dbReference>
<name>A0A6J7AMJ2_9ZZZZ</name>
<dbReference type="SUPFAM" id="SSF56645">
    <property type="entry name" value="Acyl-CoA dehydrogenase NM domain-like"/>
    <property type="match status" value="1"/>
</dbReference>
<accession>A0A6J7AMJ2</accession>
<sequence>MDFELSDDQVALVDGMRSLLAGRFDIEAVRALGSSGGVERGRWSELAETGVFSLTLAEAAGGVGLGWADATLVFEELGRAVVPGPLVATLLAADLIDGAAAGEVVAGMIERPKAGEPAYVDYPDSIDTLLVLDSEGIWQISPASLALDVLHKPLDFLTPVGRVAALPQGERIADAAAAELARIRGAVLTSAIQLGLAEGACELATAYAKERQQFGKPIGQFQAIKHLCADMVTRIEVARAAVYMAGLCLDDDSIEVPARAASMARIVANNAASENGKDCVQIHGGMGYTWEVDAHLFLKRAWALAFAFGSSDDHAEIMATYV</sequence>
<keyword evidence="4" id="KW-0274">FAD</keyword>
<dbReference type="Gene3D" id="1.10.540.10">
    <property type="entry name" value="Acyl-CoA dehydrogenase/oxidase, N-terminal domain"/>
    <property type="match status" value="1"/>
</dbReference>
<evidence type="ECO:0000313" key="9">
    <source>
        <dbReference type="EMBL" id="CAB4834037.1"/>
    </source>
</evidence>
<proteinExistence type="inferred from homology"/>
<keyword evidence="3" id="KW-0285">Flavoprotein</keyword>
<dbReference type="InterPro" id="IPR037069">
    <property type="entry name" value="AcylCoA_DH/ox_N_sf"/>
</dbReference>
<protein>
    <submittedName>
        <fullName evidence="9">Unannotated protein</fullName>
    </submittedName>
</protein>
<dbReference type="InterPro" id="IPR013786">
    <property type="entry name" value="AcylCoA_DH/ox_N"/>
</dbReference>
<evidence type="ECO:0000256" key="3">
    <source>
        <dbReference type="ARBA" id="ARBA00022630"/>
    </source>
</evidence>
<organism evidence="9">
    <name type="scientific">freshwater metagenome</name>
    <dbReference type="NCBI Taxonomy" id="449393"/>
    <lineage>
        <taxon>unclassified sequences</taxon>
        <taxon>metagenomes</taxon>
        <taxon>ecological metagenomes</taxon>
    </lineage>
</organism>
<evidence type="ECO:0000256" key="2">
    <source>
        <dbReference type="ARBA" id="ARBA00009347"/>
    </source>
</evidence>
<feature type="domain" description="Acyl-CoA dehydrogenase/oxidase N-terminal" evidence="7">
    <location>
        <begin position="6"/>
        <end position="94"/>
    </location>
</feature>
<dbReference type="EMBL" id="CAFBOS010000061">
    <property type="protein sequence ID" value="CAB4993912.1"/>
    <property type="molecule type" value="Genomic_DNA"/>
</dbReference>
<evidence type="ECO:0000259" key="7">
    <source>
        <dbReference type="Pfam" id="PF02771"/>
    </source>
</evidence>
<gene>
    <name evidence="8" type="ORF">UFOPK2754_00190</name>
    <name evidence="9" type="ORF">UFOPK3139_01960</name>
    <name evidence="10" type="ORF">UFOPK3967_01193</name>
</gene>
<dbReference type="InterPro" id="IPR009075">
    <property type="entry name" value="AcylCo_DH/oxidase_C"/>
</dbReference>
<evidence type="ECO:0000313" key="10">
    <source>
        <dbReference type="EMBL" id="CAB4993912.1"/>
    </source>
</evidence>
<dbReference type="InterPro" id="IPR036250">
    <property type="entry name" value="AcylCo_DH-like_C"/>
</dbReference>
<dbReference type="InterPro" id="IPR009100">
    <property type="entry name" value="AcylCoA_DH/oxidase_NM_dom_sf"/>
</dbReference>
<dbReference type="EMBL" id="CAEZYR010000004">
    <property type="protein sequence ID" value="CAB4726697.1"/>
    <property type="molecule type" value="Genomic_DNA"/>
</dbReference>
<dbReference type="GO" id="GO:0003995">
    <property type="term" value="F:acyl-CoA dehydrogenase activity"/>
    <property type="evidence" value="ECO:0007669"/>
    <property type="project" value="TreeGrafter"/>
</dbReference>
<dbReference type="GO" id="GO:0050660">
    <property type="term" value="F:flavin adenine dinucleotide binding"/>
    <property type="evidence" value="ECO:0007669"/>
    <property type="project" value="InterPro"/>
</dbReference>
<comment type="cofactor">
    <cofactor evidence="1">
        <name>FAD</name>
        <dbReference type="ChEBI" id="CHEBI:57692"/>
    </cofactor>
</comment>
<reference evidence="9" key="1">
    <citation type="submission" date="2020-05" db="EMBL/GenBank/DDBJ databases">
        <authorList>
            <person name="Chiriac C."/>
            <person name="Salcher M."/>
            <person name="Ghai R."/>
            <person name="Kavagutti S V."/>
        </authorList>
    </citation>
    <scope>NUCLEOTIDE SEQUENCE</scope>
</reference>
<dbReference type="Pfam" id="PF02771">
    <property type="entry name" value="Acyl-CoA_dh_N"/>
    <property type="match status" value="1"/>
</dbReference>
<dbReference type="Pfam" id="PF00441">
    <property type="entry name" value="Acyl-CoA_dh_1"/>
    <property type="match status" value="1"/>
</dbReference>
<dbReference type="PANTHER" id="PTHR43884:SF20">
    <property type="entry name" value="ACYL-COA DEHYDROGENASE FADE28"/>
    <property type="match status" value="1"/>
</dbReference>
<dbReference type="AlphaFoldDB" id="A0A6J7AMJ2"/>
<comment type="similarity">
    <text evidence="2">Belongs to the acyl-CoA dehydrogenase family.</text>
</comment>
<evidence type="ECO:0000259" key="6">
    <source>
        <dbReference type="Pfam" id="PF00441"/>
    </source>
</evidence>
<evidence type="ECO:0000313" key="8">
    <source>
        <dbReference type="EMBL" id="CAB4726697.1"/>
    </source>
</evidence>
<dbReference type="PANTHER" id="PTHR43884">
    <property type="entry name" value="ACYL-COA DEHYDROGENASE"/>
    <property type="match status" value="1"/>
</dbReference>
<evidence type="ECO:0000256" key="1">
    <source>
        <dbReference type="ARBA" id="ARBA00001974"/>
    </source>
</evidence>
<feature type="domain" description="Acyl-CoA dehydrogenase/oxidase C-terminal" evidence="6">
    <location>
        <begin position="187"/>
        <end position="319"/>
    </location>
</feature>
<evidence type="ECO:0000256" key="5">
    <source>
        <dbReference type="ARBA" id="ARBA00023002"/>
    </source>
</evidence>
<evidence type="ECO:0000256" key="4">
    <source>
        <dbReference type="ARBA" id="ARBA00022827"/>
    </source>
</evidence>
<keyword evidence="5" id="KW-0560">Oxidoreductase</keyword>
<dbReference type="EMBL" id="CAFABA010000087">
    <property type="protein sequence ID" value="CAB4834037.1"/>
    <property type="molecule type" value="Genomic_DNA"/>
</dbReference>